<evidence type="ECO:0000256" key="3">
    <source>
        <dbReference type="ARBA" id="ARBA00022679"/>
    </source>
</evidence>
<keyword evidence="7" id="KW-1185">Reference proteome</keyword>
<dbReference type="GO" id="GO:0016020">
    <property type="term" value="C:membrane"/>
    <property type="evidence" value="ECO:0007669"/>
    <property type="project" value="UniProtKB-SubCell"/>
</dbReference>
<gene>
    <name evidence="6" type="ORF">DICVIV_10686</name>
</gene>
<evidence type="ECO:0000256" key="4">
    <source>
        <dbReference type="ARBA" id="ARBA00023136"/>
    </source>
</evidence>
<protein>
    <submittedName>
        <fullName evidence="6">Uncharacterized protein</fullName>
    </submittedName>
</protein>
<dbReference type="Proteomes" id="UP000053766">
    <property type="component" value="Unassembled WGS sequence"/>
</dbReference>
<dbReference type="EMBL" id="KN716573">
    <property type="protein sequence ID" value="KJH43301.1"/>
    <property type="molecule type" value="Genomic_DNA"/>
</dbReference>
<reference evidence="7" key="2">
    <citation type="journal article" date="2016" name="Sci. Rep.">
        <title>Dictyocaulus viviparus genome, variome and transcriptome elucidate lungworm biology and support future intervention.</title>
        <authorList>
            <person name="McNulty S.N."/>
            <person name="Strube C."/>
            <person name="Rosa B.A."/>
            <person name="Martin J.C."/>
            <person name="Tyagi R."/>
            <person name="Choi Y.J."/>
            <person name="Wang Q."/>
            <person name="Hallsworth Pepin K."/>
            <person name="Zhang X."/>
            <person name="Ozersky P."/>
            <person name="Wilson R.K."/>
            <person name="Sternberg P.W."/>
            <person name="Gasser R.B."/>
            <person name="Mitreva M."/>
        </authorList>
    </citation>
    <scope>NUCLEOTIDE SEQUENCE [LARGE SCALE GENOMIC DNA]</scope>
    <source>
        <strain evidence="7">HannoverDv2000</strain>
    </source>
</reference>
<accession>A0A0D8XLQ0</accession>
<evidence type="ECO:0000256" key="5">
    <source>
        <dbReference type="ARBA" id="ARBA00023180"/>
    </source>
</evidence>
<comment type="subcellular location">
    <subcellularLocation>
        <location evidence="1">Membrane</location>
        <topology evidence="1">Single-pass type II membrane protein</topology>
    </subcellularLocation>
</comment>
<dbReference type="AlphaFoldDB" id="A0A0D8XLQ0"/>
<evidence type="ECO:0000256" key="2">
    <source>
        <dbReference type="ARBA" id="ARBA00022676"/>
    </source>
</evidence>
<dbReference type="Pfam" id="PF02485">
    <property type="entry name" value="Branch"/>
    <property type="match status" value="1"/>
</dbReference>
<dbReference type="STRING" id="29172.A0A0D8XLQ0"/>
<name>A0A0D8XLQ0_DICVI</name>
<keyword evidence="3" id="KW-0808">Transferase</keyword>
<dbReference type="InterPro" id="IPR003406">
    <property type="entry name" value="Glyco_trans_14"/>
</dbReference>
<proteinExistence type="predicted"/>
<reference evidence="6 7" key="1">
    <citation type="submission" date="2013-11" db="EMBL/GenBank/DDBJ databases">
        <title>Draft genome of the bovine lungworm Dictyocaulus viviparus.</title>
        <authorList>
            <person name="Mitreva M."/>
        </authorList>
    </citation>
    <scope>NUCLEOTIDE SEQUENCE [LARGE SCALE GENOMIC DNA]</scope>
    <source>
        <strain evidence="6 7">HannoverDv2000</strain>
    </source>
</reference>
<dbReference type="PANTHER" id="PTHR46671:SF7">
    <property type="entry name" value="CORE-2_I-BRANCHING ENZYME"/>
    <property type="match status" value="1"/>
</dbReference>
<evidence type="ECO:0000313" key="6">
    <source>
        <dbReference type="EMBL" id="KJH43301.1"/>
    </source>
</evidence>
<dbReference type="OrthoDB" id="2019572at2759"/>
<dbReference type="PANTHER" id="PTHR46671">
    <property type="entry name" value="PROTEIN CBG11221"/>
    <property type="match status" value="1"/>
</dbReference>
<keyword evidence="4" id="KW-0472">Membrane</keyword>
<sequence>MSQLNGNLTMARGSVAATLSRAAVDWMVNTVDLSTLLDQLNLDRLGVDEVFIPSLQVSEDFDMPGRFTKECVQKGHILDSITRAEIWVYSTVPCLTRNYRHSVCVFGIEDLNRLSKNKRLSANKIRTEFDYSIVECVHELLFNRTYLEQIDNPLNMSYYANRQEILYHKNRLYRNESFKLDCNTNHSTWA</sequence>
<organism evidence="6 7">
    <name type="scientific">Dictyocaulus viviparus</name>
    <name type="common">Bovine lungworm</name>
    <dbReference type="NCBI Taxonomy" id="29172"/>
    <lineage>
        <taxon>Eukaryota</taxon>
        <taxon>Metazoa</taxon>
        <taxon>Ecdysozoa</taxon>
        <taxon>Nematoda</taxon>
        <taxon>Chromadorea</taxon>
        <taxon>Rhabditida</taxon>
        <taxon>Rhabditina</taxon>
        <taxon>Rhabditomorpha</taxon>
        <taxon>Strongyloidea</taxon>
        <taxon>Metastrongylidae</taxon>
        <taxon>Dictyocaulus</taxon>
    </lineage>
</organism>
<dbReference type="GO" id="GO:0016757">
    <property type="term" value="F:glycosyltransferase activity"/>
    <property type="evidence" value="ECO:0007669"/>
    <property type="project" value="UniProtKB-KW"/>
</dbReference>
<keyword evidence="2" id="KW-0328">Glycosyltransferase</keyword>
<evidence type="ECO:0000256" key="1">
    <source>
        <dbReference type="ARBA" id="ARBA00004606"/>
    </source>
</evidence>
<keyword evidence="5" id="KW-0325">Glycoprotein</keyword>
<evidence type="ECO:0000313" key="7">
    <source>
        <dbReference type="Proteomes" id="UP000053766"/>
    </source>
</evidence>